<dbReference type="OrthoDB" id="5854369at2759"/>
<evidence type="ECO:0000256" key="4">
    <source>
        <dbReference type="ARBA" id="ARBA00022679"/>
    </source>
</evidence>
<evidence type="ECO:0000256" key="3">
    <source>
        <dbReference type="ARBA" id="ARBA00022676"/>
    </source>
</evidence>
<evidence type="ECO:0000313" key="12">
    <source>
        <dbReference type="Proteomes" id="UP000054047"/>
    </source>
</evidence>
<evidence type="ECO:0000256" key="9">
    <source>
        <dbReference type="ARBA" id="ARBA00023180"/>
    </source>
</evidence>
<keyword evidence="6" id="KW-0735">Signal-anchor</keyword>
<evidence type="ECO:0000256" key="10">
    <source>
        <dbReference type="ARBA" id="ARBA00038150"/>
    </source>
</evidence>
<evidence type="ECO:0000256" key="2">
    <source>
        <dbReference type="ARBA" id="ARBA00004922"/>
    </source>
</evidence>
<keyword evidence="12" id="KW-1185">Reference proteome</keyword>
<organism evidence="11 12">
    <name type="scientific">Ancylostoma duodenale</name>
    <dbReference type="NCBI Taxonomy" id="51022"/>
    <lineage>
        <taxon>Eukaryota</taxon>
        <taxon>Metazoa</taxon>
        <taxon>Ecdysozoa</taxon>
        <taxon>Nematoda</taxon>
        <taxon>Chromadorea</taxon>
        <taxon>Rhabditida</taxon>
        <taxon>Rhabditina</taxon>
        <taxon>Rhabditomorpha</taxon>
        <taxon>Strongyloidea</taxon>
        <taxon>Ancylostomatidae</taxon>
        <taxon>Ancylostomatinae</taxon>
        <taxon>Ancylostoma</taxon>
    </lineage>
</organism>
<keyword evidence="7" id="KW-1133">Transmembrane helix</keyword>
<dbReference type="GO" id="GO:0008375">
    <property type="term" value="F:acetylglucosaminyltransferase activity"/>
    <property type="evidence" value="ECO:0007669"/>
    <property type="project" value="TreeGrafter"/>
</dbReference>
<dbReference type="EMBL" id="KN744092">
    <property type="protein sequence ID" value="KIH52268.1"/>
    <property type="molecule type" value="Genomic_DNA"/>
</dbReference>
<keyword evidence="5" id="KW-0812">Transmembrane</keyword>
<comment type="pathway">
    <text evidence="2">Protein modification; protein glycosylation.</text>
</comment>
<evidence type="ECO:0000256" key="5">
    <source>
        <dbReference type="ARBA" id="ARBA00022692"/>
    </source>
</evidence>
<evidence type="ECO:0000313" key="11">
    <source>
        <dbReference type="EMBL" id="KIH52268.1"/>
    </source>
</evidence>
<sequence length="153" mass="17622">MILSAIYQPQNQFCIAVDANSDEKFWRIITELARCYPNIQTFRAKKIEWCSFEIIEAIFECVVRLSNSTVQWKYIQILSGVDAPLKTNLEMVRIFKALNGSFNTEVLPFKLSRLQGKRVENSPLPPFKSSLSAVFSREAADFMSNNEVRFTAR</sequence>
<dbReference type="AlphaFoldDB" id="A0A0C2C7J7"/>
<evidence type="ECO:0000256" key="8">
    <source>
        <dbReference type="ARBA" id="ARBA00023136"/>
    </source>
</evidence>
<keyword evidence="9" id="KW-0325">Glycoprotein</keyword>
<comment type="similarity">
    <text evidence="10">Belongs to the glycosyltransferase 14 family.</text>
</comment>
<accession>A0A0C2C7J7</accession>
<keyword evidence="8" id="KW-0472">Membrane</keyword>
<name>A0A0C2C7J7_9BILA</name>
<proteinExistence type="inferred from homology"/>
<protein>
    <submittedName>
        <fullName evidence="11">Core-2/I-Branching enzyme</fullName>
    </submittedName>
</protein>
<dbReference type="InterPro" id="IPR003406">
    <property type="entry name" value="Glyco_trans_14"/>
</dbReference>
<evidence type="ECO:0000256" key="6">
    <source>
        <dbReference type="ARBA" id="ARBA00022968"/>
    </source>
</evidence>
<dbReference type="Proteomes" id="UP000054047">
    <property type="component" value="Unassembled WGS sequence"/>
</dbReference>
<evidence type="ECO:0000256" key="1">
    <source>
        <dbReference type="ARBA" id="ARBA00004606"/>
    </source>
</evidence>
<dbReference type="Pfam" id="PF02485">
    <property type="entry name" value="Branch"/>
    <property type="match status" value="1"/>
</dbReference>
<dbReference type="PANTHER" id="PTHR19297:SF185">
    <property type="entry name" value="BETA-1,3-GALACTOSYL-O-GLYCOSYL-GLYCOPROTEIN BETA-1,6-N-ACETYLGLUCOSAMINYLTRANSFERASE 3"/>
    <property type="match status" value="1"/>
</dbReference>
<comment type="subcellular location">
    <subcellularLocation>
        <location evidence="1">Membrane</location>
        <topology evidence="1">Single-pass type II membrane protein</topology>
    </subcellularLocation>
</comment>
<dbReference type="PANTHER" id="PTHR19297">
    <property type="entry name" value="GLYCOSYLTRANSFERASE 14 FAMILY MEMBER"/>
    <property type="match status" value="1"/>
</dbReference>
<gene>
    <name evidence="11" type="ORF">ANCDUO_17630</name>
</gene>
<keyword evidence="4" id="KW-0808">Transferase</keyword>
<keyword evidence="3" id="KW-0328">Glycosyltransferase</keyword>
<dbReference type="GO" id="GO:0016020">
    <property type="term" value="C:membrane"/>
    <property type="evidence" value="ECO:0007669"/>
    <property type="project" value="UniProtKB-SubCell"/>
</dbReference>
<reference evidence="11 12" key="1">
    <citation type="submission" date="2013-12" db="EMBL/GenBank/DDBJ databases">
        <title>Draft genome of the parsitic nematode Ancylostoma duodenale.</title>
        <authorList>
            <person name="Mitreva M."/>
        </authorList>
    </citation>
    <scope>NUCLEOTIDE SEQUENCE [LARGE SCALE GENOMIC DNA]</scope>
    <source>
        <strain evidence="11 12">Zhejiang</strain>
    </source>
</reference>
<evidence type="ECO:0000256" key="7">
    <source>
        <dbReference type="ARBA" id="ARBA00022989"/>
    </source>
</evidence>